<gene>
    <name evidence="3" type="ORF">HND93_23715</name>
</gene>
<dbReference type="RefSeq" id="WP_180284501.1">
    <property type="nucleotide sequence ID" value="NZ_JABFDB010000021.1"/>
</dbReference>
<dbReference type="Pfam" id="PF01471">
    <property type="entry name" value="PG_binding_1"/>
    <property type="match status" value="1"/>
</dbReference>
<organism evidence="3 4">
    <name type="scientific">Azospirillum oleiclasticum</name>
    <dbReference type="NCBI Taxonomy" id="2735135"/>
    <lineage>
        <taxon>Bacteria</taxon>
        <taxon>Pseudomonadati</taxon>
        <taxon>Pseudomonadota</taxon>
        <taxon>Alphaproteobacteria</taxon>
        <taxon>Rhodospirillales</taxon>
        <taxon>Azospirillaceae</taxon>
        <taxon>Azospirillum</taxon>
    </lineage>
</organism>
<keyword evidence="4" id="KW-1185">Reference proteome</keyword>
<reference evidence="3 4" key="1">
    <citation type="submission" date="2020-05" db="EMBL/GenBank/DDBJ databases">
        <title>Azospirillum oleiclasticum sp. nov, a nitrogen-fixing and heavy crude oil-emulsifying bacterium isolated from the crude oil of Yumen Oilfield.</title>
        <authorList>
            <person name="Wu D."/>
            <person name="Cai M."/>
            <person name="Zhang X."/>
        </authorList>
    </citation>
    <scope>NUCLEOTIDE SEQUENCE [LARGE SCALE GENOMIC DNA]</scope>
    <source>
        <strain evidence="3 4">ROY-1-1-2</strain>
    </source>
</reference>
<name>A0ABX2TJA2_9PROT</name>
<dbReference type="Proteomes" id="UP000584642">
    <property type="component" value="Unassembled WGS sequence"/>
</dbReference>
<dbReference type="EMBL" id="JABFDB010000021">
    <property type="protein sequence ID" value="NYZ22730.1"/>
    <property type="molecule type" value="Genomic_DNA"/>
</dbReference>
<sequence length="98" mass="10867">MSVMSSPSDRSSNLGDRVGNGMTNRPQDILWVKEVLRHLGRYNHAGPPNPIIDRALHDAIQGYQRDRGLRRDGFLAPGGETECTLCVELARLLGRTGR</sequence>
<feature type="region of interest" description="Disordered" evidence="1">
    <location>
        <begin position="1"/>
        <end position="24"/>
    </location>
</feature>
<protein>
    <recommendedName>
        <fullName evidence="2">Peptidoglycan binding-like domain-containing protein</fullName>
    </recommendedName>
</protein>
<dbReference type="SUPFAM" id="SSF47090">
    <property type="entry name" value="PGBD-like"/>
    <property type="match status" value="1"/>
</dbReference>
<comment type="caution">
    <text evidence="3">The sequence shown here is derived from an EMBL/GenBank/DDBJ whole genome shotgun (WGS) entry which is preliminary data.</text>
</comment>
<evidence type="ECO:0000259" key="2">
    <source>
        <dbReference type="Pfam" id="PF01471"/>
    </source>
</evidence>
<dbReference type="InterPro" id="IPR002477">
    <property type="entry name" value="Peptidoglycan-bd-like"/>
</dbReference>
<feature type="compositionally biased region" description="Low complexity" evidence="1">
    <location>
        <begin position="1"/>
        <end position="12"/>
    </location>
</feature>
<dbReference type="InterPro" id="IPR036365">
    <property type="entry name" value="PGBD-like_sf"/>
</dbReference>
<feature type="domain" description="Peptidoglycan binding-like" evidence="2">
    <location>
        <begin position="27"/>
        <end position="73"/>
    </location>
</feature>
<proteinExistence type="predicted"/>
<evidence type="ECO:0000313" key="3">
    <source>
        <dbReference type="EMBL" id="NYZ22730.1"/>
    </source>
</evidence>
<accession>A0ABX2TJA2</accession>
<evidence type="ECO:0000313" key="4">
    <source>
        <dbReference type="Proteomes" id="UP000584642"/>
    </source>
</evidence>
<evidence type="ECO:0000256" key="1">
    <source>
        <dbReference type="SAM" id="MobiDB-lite"/>
    </source>
</evidence>